<dbReference type="Proteomes" id="UP001310022">
    <property type="component" value="Unassembled WGS sequence"/>
</dbReference>
<comment type="caution">
    <text evidence="1">The sequence shown here is derived from an EMBL/GenBank/DDBJ whole genome shotgun (WGS) entry which is preliminary data.</text>
</comment>
<protein>
    <submittedName>
        <fullName evidence="1">Uncharacterized protein</fullName>
    </submittedName>
</protein>
<sequence length="173" mass="19939">MRNKKSMGLRAIWDSIRYYRQDKKRFADLGTEEEAAKLFNYLQECYVQHYGLIPTELEDEEDKALPLQAAYAVQGHNPDFVQNFYAGIIAIEKIGLQVKAQWQIGLEAALQWGKGKVLGQYLCVDFQYDEEATTYSGRVLYKRVGNSLVGFWMEPKIASVGFERLVEMEESFS</sequence>
<dbReference type="AlphaFoldDB" id="A0AAN4W034"/>
<reference evidence="1 2" key="1">
    <citation type="submission" date="2021-12" db="EMBL/GenBank/DDBJ databases">
        <title>Genome sequencing of bacteria with rrn-lacking chromosome and rrn-plasmid.</title>
        <authorList>
            <person name="Anda M."/>
            <person name="Iwasaki W."/>
        </authorList>
    </citation>
    <scope>NUCLEOTIDE SEQUENCE [LARGE SCALE GENOMIC DNA]</scope>
    <source>
        <strain evidence="1 2">NBRC 15940</strain>
    </source>
</reference>
<dbReference type="RefSeq" id="WP_338237015.1">
    <property type="nucleotide sequence ID" value="NZ_BQKE01000001.1"/>
</dbReference>
<proteinExistence type="predicted"/>
<evidence type="ECO:0000313" key="1">
    <source>
        <dbReference type="EMBL" id="GJM61475.1"/>
    </source>
</evidence>
<accession>A0AAN4W034</accession>
<keyword evidence="2" id="KW-1185">Reference proteome</keyword>
<name>A0AAN4W034_9BACT</name>
<gene>
    <name evidence="1" type="ORF">PEDI_20270</name>
</gene>
<organism evidence="1 2">
    <name type="scientific">Persicobacter diffluens</name>
    <dbReference type="NCBI Taxonomy" id="981"/>
    <lineage>
        <taxon>Bacteria</taxon>
        <taxon>Pseudomonadati</taxon>
        <taxon>Bacteroidota</taxon>
        <taxon>Cytophagia</taxon>
        <taxon>Cytophagales</taxon>
        <taxon>Persicobacteraceae</taxon>
        <taxon>Persicobacter</taxon>
    </lineage>
</organism>
<evidence type="ECO:0000313" key="2">
    <source>
        <dbReference type="Proteomes" id="UP001310022"/>
    </source>
</evidence>
<dbReference type="EMBL" id="BQKE01000001">
    <property type="protein sequence ID" value="GJM61475.1"/>
    <property type="molecule type" value="Genomic_DNA"/>
</dbReference>